<keyword evidence="2" id="KW-0677">Repeat</keyword>
<organism evidence="4 5">
    <name type="scientific">Verruconis gallopava</name>
    <dbReference type="NCBI Taxonomy" id="253628"/>
    <lineage>
        <taxon>Eukaryota</taxon>
        <taxon>Fungi</taxon>
        <taxon>Dikarya</taxon>
        <taxon>Ascomycota</taxon>
        <taxon>Pezizomycotina</taxon>
        <taxon>Dothideomycetes</taxon>
        <taxon>Pleosporomycetidae</taxon>
        <taxon>Venturiales</taxon>
        <taxon>Sympoventuriaceae</taxon>
        <taxon>Verruconis</taxon>
    </lineage>
</organism>
<dbReference type="InterPro" id="IPR052415">
    <property type="entry name" value="Diphthine_MTase"/>
</dbReference>
<evidence type="ECO:0000256" key="1">
    <source>
        <dbReference type="ARBA" id="ARBA00022574"/>
    </source>
</evidence>
<dbReference type="STRING" id="253628.A0A0D1XSE1"/>
<dbReference type="VEuPathDB" id="FungiDB:PV09_03539"/>
<keyword evidence="5" id="KW-1185">Reference proteome</keyword>
<sequence length="390" mass="43541">MTTIASTSTTILDLPPSCIEVCPWDQSVIAVGTYHLEKKDDAEPCAGHNPSIQKRRGSILIFQFSDDCRTVELAQTWPTDYAILDLHFPIRGTEKSKNFWTANSTGSLSCYSVSENPSFIITGSSICQQWAPNVLVLAFAFHPTISQVLGATLSDGSVVLCKISESDKVGVQSMKHVGSHDLEAWTLSFDLFGNRCLSGGDDAVLQSICVQNLQEITRCDSIEEDFHPVIEWRNRRIHSAGVTAILPLQENLVLTGSYDDTLRVVILTKPPRLLAEKTMGGGVWRLKLIRVDQAANHWVYDILASCMHAGARIVRITLAKDTKMDLQIDILAQFEEHESMNYGSDFIRRGDEYAILSTSFYDRRLCVWSFHTLEFDTSQNNDIKESNSVT</sequence>
<evidence type="ECO:0000256" key="3">
    <source>
        <dbReference type="ARBA" id="ARBA00043952"/>
    </source>
</evidence>
<dbReference type="FunCoup" id="A0A0D1XSE1">
    <property type="interactions" value="135"/>
</dbReference>
<dbReference type="InParanoid" id="A0A0D1XSE1"/>
<dbReference type="EMBL" id="KN847537">
    <property type="protein sequence ID" value="KIW05676.1"/>
    <property type="molecule type" value="Genomic_DNA"/>
</dbReference>
<dbReference type="SUPFAM" id="SSF50978">
    <property type="entry name" value="WD40 repeat-like"/>
    <property type="match status" value="1"/>
</dbReference>
<dbReference type="InterPro" id="IPR015943">
    <property type="entry name" value="WD40/YVTN_repeat-like_dom_sf"/>
</dbReference>
<dbReference type="PANTHER" id="PTHR46042:SF1">
    <property type="entry name" value="DIPHTHINE METHYLTRANSFERASE"/>
    <property type="match status" value="1"/>
</dbReference>
<comment type="pathway">
    <text evidence="3">Protein modification.</text>
</comment>
<dbReference type="AlphaFoldDB" id="A0A0D1XSE1"/>
<dbReference type="OrthoDB" id="1930760at2759"/>
<gene>
    <name evidence="4" type="ORF">PV09_03539</name>
</gene>
<reference evidence="4 5" key="1">
    <citation type="submission" date="2015-01" db="EMBL/GenBank/DDBJ databases">
        <title>The Genome Sequence of Ochroconis gallopava CBS43764.</title>
        <authorList>
            <consortium name="The Broad Institute Genomics Platform"/>
            <person name="Cuomo C."/>
            <person name="de Hoog S."/>
            <person name="Gorbushina A."/>
            <person name="Stielow B."/>
            <person name="Teixiera M."/>
            <person name="Abouelleil A."/>
            <person name="Chapman S.B."/>
            <person name="Priest M."/>
            <person name="Young S.K."/>
            <person name="Wortman J."/>
            <person name="Nusbaum C."/>
            <person name="Birren B."/>
        </authorList>
    </citation>
    <scope>NUCLEOTIDE SEQUENCE [LARGE SCALE GENOMIC DNA]</scope>
    <source>
        <strain evidence="4 5">CBS 43764</strain>
    </source>
</reference>
<dbReference type="RefSeq" id="XP_016215545.1">
    <property type="nucleotide sequence ID" value="XM_016356752.1"/>
</dbReference>
<dbReference type="Gene3D" id="2.130.10.10">
    <property type="entry name" value="YVTN repeat-like/Quinoprotein amine dehydrogenase"/>
    <property type="match status" value="1"/>
</dbReference>
<keyword evidence="1" id="KW-0853">WD repeat</keyword>
<proteinExistence type="predicted"/>
<dbReference type="GO" id="GO:0061685">
    <property type="term" value="F:diphthine methylesterase activity"/>
    <property type="evidence" value="ECO:0007669"/>
    <property type="project" value="TreeGrafter"/>
</dbReference>
<dbReference type="HOGENOM" id="CLU_036100_1_0_1"/>
<dbReference type="GO" id="GO:0017183">
    <property type="term" value="P:protein histidyl modification to diphthamide"/>
    <property type="evidence" value="ECO:0007669"/>
    <property type="project" value="TreeGrafter"/>
</dbReference>
<name>A0A0D1XSE1_9PEZI</name>
<dbReference type="PANTHER" id="PTHR46042">
    <property type="entry name" value="DIPHTHINE METHYLTRANSFERASE"/>
    <property type="match status" value="1"/>
</dbReference>
<dbReference type="GO" id="GO:0005737">
    <property type="term" value="C:cytoplasm"/>
    <property type="evidence" value="ECO:0007669"/>
    <property type="project" value="TreeGrafter"/>
</dbReference>
<dbReference type="InterPro" id="IPR036322">
    <property type="entry name" value="WD40_repeat_dom_sf"/>
</dbReference>
<evidence type="ECO:0000256" key="2">
    <source>
        <dbReference type="ARBA" id="ARBA00022737"/>
    </source>
</evidence>
<evidence type="ECO:0000313" key="4">
    <source>
        <dbReference type="EMBL" id="KIW05676.1"/>
    </source>
</evidence>
<accession>A0A0D1XSE1</accession>
<dbReference type="GeneID" id="27311512"/>
<protein>
    <submittedName>
        <fullName evidence="4">Uncharacterized protein</fullName>
    </submittedName>
</protein>
<evidence type="ECO:0000313" key="5">
    <source>
        <dbReference type="Proteomes" id="UP000053259"/>
    </source>
</evidence>
<dbReference type="Proteomes" id="UP000053259">
    <property type="component" value="Unassembled WGS sequence"/>
</dbReference>